<keyword evidence="2" id="KW-0479">Metal-binding</keyword>
<dbReference type="PROSITE" id="PS50103">
    <property type="entry name" value="ZF_C3H1"/>
    <property type="match status" value="1"/>
</dbReference>
<evidence type="ECO:0000256" key="1">
    <source>
        <dbReference type="PROSITE-ProRule" id="PRU00649"/>
    </source>
</evidence>
<dbReference type="InterPro" id="IPR035441">
    <property type="entry name" value="TFIIS/LEDGF_dom_sf"/>
</dbReference>
<feature type="compositionally biased region" description="Polar residues" evidence="3">
    <location>
        <begin position="11"/>
        <end position="25"/>
    </location>
</feature>
<evidence type="ECO:0000256" key="2">
    <source>
        <dbReference type="PROSITE-ProRule" id="PRU00723"/>
    </source>
</evidence>
<feature type="compositionally biased region" description="Pro residues" evidence="3">
    <location>
        <begin position="1"/>
        <end position="10"/>
    </location>
</feature>
<dbReference type="EMBL" id="CAIX01000409">
    <property type="protein sequence ID" value="CCI50176.1"/>
    <property type="molecule type" value="Genomic_DNA"/>
</dbReference>
<dbReference type="GO" id="GO:0005634">
    <property type="term" value="C:nucleus"/>
    <property type="evidence" value="ECO:0007669"/>
    <property type="project" value="UniProtKB-SubCell"/>
</dbReference>
<evidence type="ECO:0000256" key="3">
    <source>
        <dbReference type="SAM" id="MobiDB-lite"/>
    </source>
</evidence>
<dbReference type="AlphaFoldDB" id="A0A024GU99"/>
<keyword evidence="7" id="KW-1185">Reference proteome</keyword>
<dbReference type="SUPFAM" id="SSF47676">
    <property type="entry name" value="Conserved domain common to transcription factors TFIIS, elongin A, CRSP70"/>
    <property type="match status" value="1"/>
</dbReference>
<feature type="region of interest" description="Disordered" evidence="3">
    <location>
        <begin position="439"/>
        <end position="460"/>
    </location>
</feature>
<feature type="compositionally biased region" description="Acidic residues" evidence="3">
    <location>
        <begin position="676"/>
        <end position="685"/>
    </location>
</feature>
<organism evidence="6 7">
    <name type="scientific">Albugo candida</name>
    <dbReference type="NCBI Taxonomy" id="65357"/>
    <lineage>
        <taxon>Eukaryota</taxon>
        <taxon>Sar</taxon>
        <taxon>Stramenopiles</taxon>
        <taxon>Oomycota</taxon>
        <taxon>Peronosporomycetes</taxon>
        <taxon>Albuginales</taxon>
        <taxon>Albuginaceae</taxon>
        <taxon>Albugo</taxon>
    </lineage>
</organism>
<dbReference type="InterPro" id="IPR000571">
    <property type="entry name" value="Znf_CCCH"/>
</dbReference>
<evidence type="ECO:0000259" key="5">
    <source>
        <dbReference type="PROSITE" id="PS51319"/>
    </source>
</evidence>
<feature type="region of interest" description="Disordered" evidence="3">
    <location>
        <begin position="1"/>
        <end position="25"/>
    </location>
</feature>
<gene>
    <name evidence="6" type="ORF">BN9_117270</name>
</gene>
<protein>
    <recommendedName>
        <fullName evidence="8">Serine/threonine-protein phosphatase 1 regulatory subunit 10</fullName>
    </recommendedName>
</protein>
<accession>A0A024GU99</accession>
<comment type="caution">
    <text evidence="6">The sequence shown here is derived from an EMBL/GenBank/DDBJ whole genome shotgun (WGS) entry which is preliminary data.</text>
</comment>
<dbReference type="PROSITE" id="PS51319">
    <property type="entry name" value="TFIIS_N"/>
    <property type="match status" value="1"/>
</dbReference>
<dbReference type="InParanoid" id="A0A024GU99"/>
<evidence type="ECO:0000313" key="6">
    <source>
        <dbReference type="EMBL" id="CCI50176.1"/>
    </source>
</evidence>
<keyword evidence="1" id="KW-0539">Nucleus</keyword>
<reference evidence="6 7" key="1">
    <citation type="submission" date="2012-05" db="EMBL/GenBank/DDBJ databases">
        <title>Recombination and specialization in a pathogen metapopulation.</title>
        <authorList>
            <person name="Gardiner A."/>
            <person name="Kemen E."/>
            <person name="Schultz-Larsen T."/>
            <person name="MacLean D."/>
            <person name="Van Oosterhout C."/>
            <person name="Jones J.D.G."/>
        </authorList>
    </citation>
    <scope>NUCLEOTIDE SEQUENCE [LARGE SCALE GENOMIC DNA]</scope>
    <source>
        <strain evidence="6 7">Ac Nc2</strain>
    </source>
</reference>
<feature type="zinc finger region" description="C3H1-type" evidence="2">
    <location>
        <begin position="822"/>
        <end position="850"/>
    </location>
</feature>
<feature type="region of interest" description="Disordered" evidence="3">
    <location>
        <begin position="618"/>
        <end position="685"/>
    </location>
</feature>
<proteinExistence type="predicted"/>
<evidence type="ECO:0008006" key="8">
    <source>
        <dbReference type="Google" id="ProtNLM"/>
    </source>
</evidence>
<feature type="domain" description="TFIIS N-terminal" evidence="5">
    <location>
        <begin position="259"/>
        <end position="333"/>
    </location>
</feature>
<dbReference type="OrthoDB" id="70632at2759"/>
<name>A0A024GU99_9STRA</name>
<sequence length="895" mass="99177">MLPPSQPMTMPPNQSSQQNPNMFMFPSTSMPSESFTALMSRNPSQMHHSMQMPMAMPMSLPMMPSHVHTTQSPTHNYSHAMALAVNLFANSSPATSSMGMPGRHTTHSTNMNMLPKMSTSLPRGSHVEENRTLVGHSTSSMDASLLQASLEHPEAPNLLKQYQLEWRNCNEKRRDIDNEPVSTIEKQLQPLIDSKCRVHSLVDVETFLAIVQAAKTETEQAFVLVILRATTQLASSASSEQKRLAKATARGFEKNGGLKLARSWIEKGVDNNHRDLLVLLLDVLRHLPLRLSSITDARINEPIVKLKKTARDEIVKKSAQELLKYWRARFTEKEMARTANLSSAKVSSELSNLSSSSPVGTSATSIPTAPRISHRPIASAKAISNSKAHLLSRDSAINLKKRAVKIKHLEQLPFNGGTSVSKTSSDLIDNLKQRNAVKEVTASTNSSTNSSKANNENAALNESCSAANENKSVTVPSDNNPKNEQDVAMQLPAIQSFGSVSKSVSKKIRWADEQGEELVRVQLIESWRDHLPSTAGMNDESFQHAKLREHADERNALQSQKQRVHIQATHEWYTPPLIQLPEAIATRLQSPVKTEEYKGQTARTRHEMEYLVLDGETPQASPKEWTRGVNERNQSGPPVPIPLSEIVHDDEGFPPTEERIGDGNEEHVTDNKTTLEDDDDRDYGEELEEEAALRDALGPLKRSTIALLIENEDSLPQICEEAQRNGNRISDARILDIIAGKQMRNHNGYSSMPHPPAGYYHTHGPPTVGYHPYAQGAISHRMPRPYPDQIPLKRKLPGSMGPNGGGILADAPPPFKRLMRKGPAALTCMYHYSPAGCKHGAGCQYSHDVPPGPYPQSLNEVQHPNNMNGMHPPISHFEPGRMGFQGPANHRQMRR</sequence>
<feature type="compositionally biased region" description="Basic and acidic residues" evidence="3">
    <location>
        <begin position="646"/>
        <end position="675"/>
    </location>
</feature>
<evidence type="ECO:0000313" key="7">
    <source>
        <dbReference type="Proteomes" id="UP000053237"/>
    </source>
</evidence>
<dbReference type="Proteomes" id="UP000053237">
    <property type="component" value="Unassembled WGS sequence"/>
</dbReference>
<feature type="compositionally biased region" description="Low complexity" evidence="3">
    <location>
        <begin position="441"/>
        <end position="460"/>
    </location>
</feature>
<evidence type="ECO:0000259" key="4">
    <source>
        <dbReference type="PROSITE" id="PS50103"/>
    </source>
</evidence>
<dbReference type="InterPro" id="IPR017923">
    <property type="entry name" value="TFIIS_N"/>
</dbReference>
<feature type="domain" description="C3H1-type" evidence="4">
    <location>
        <begin position="822"/>
        <end position="850"/>
    </location>
</feature>
<keyword evidence="2" id="KW-0863">Zinc-finger</keyword>
<dbReference type="GO" id="GO:0008270">
    <property type="term" value="F:zinc ion binding"/>
    <property type="evidence" value="ECO:0007669"/>
    <property type="project" value="UniProtKB-KW"/>
</dbReference>
<comment type="subcellular location">
    <subcellularLocation>
        <location evidence="1">Nucleus</location>
    </subcellularLocation>
</comment>
<keyword evidence="2" id="KW-0862">Zinc</keyword>